<dbReference type="Pfam" id="PF00455">
    <property type="entry name" value="DeoRC"/>
    <property type="match status" value="1"/>
</dbReference>
<evidence type="ECO:0000256" key="3">
    <source>
        <dbReference type="ARBA" id="ARBA00023015"/>
    </source>
</evidence>
<proteinExistence type="predicted"/>
<keyword evidence="8" id="KW-1185">Reference proteome</keyword>
<dbReference type="PANTHER" id="PTHR30363:SF4">
    <property type="entry name" value="GLYCEROL-3-PHOSPHATE REGULON REPRESSOR"/>
    <property type="match status" value="1"/>
</dbReference>
<dbReference type="SUPFAM" id="SSF100950">
    <property type="entry name" value="NagB/RpiA/CoA transferase-like"/>
    <property type="match status" value="1"/>
</dbReference>
<evidence type="ECO:0000313" key="7">
    <source>
        <dbReference type="EMBL" id="GEN88681.1"/>
    </source>
</evidence>
<dbReference type="InterPro" id="IPR037171">
    <property type="entry name" value="NagB/RpiA_transferase-like"/>
</dbReference>
<organism evidence="7 8">
    <name type="scientific">Oceanobacillus sojae</name>
    <dbReference type="NCBI Taxonomy" id="582851"/>
    <lineage>
        <taxon>Bacteria</taxon>
        <taxon>Bacillati</taxon>
        <taxon>Bacillota</taxon>
        <taxon>Bacilli</taxon>
        <taxon>Bacillales</taxon>
        <taxon>Bacillaceae</taxon>
        <taxon>Oceanobacillus</taxon>
    </lineage>
</organism>
<dbReference type="GO" id="GO:0003700">
    <property type="term" value="F:DNA-binding transcription factor activity"/>
    <property type="evidence" value="ECO:0007669"/>
    <property type="project" value="InterPro"/>
</dbReference>
<accession>A0A511ZMK9</accession>
<dbReference type="STRING" id="582851.GCA_900162665_01449"/>
<dbReference type="SUPFAM" id="SSF46785">
    <property type="entry name" value="Winged helix' DNA-binding domain"/>
    <property type="match status" value="1"/>
</dbReference>
<evidence type="ECO:0000256" key="5">
    <source>
        <dbReference type="ARBA" id="ARBA00024937"/>
    </source>
</evidence>
<protein>
    <recommendedName>
        <fullName evidence="1">Lactose phosphotransferase system repressor</fullName>
    </recommendedName>
</protein>
<evidence type="ECO:0000259" key="6">
    <source>
        <dbReference type="PROSITE" id="PS51000"/>
    </source>
</evidence>
<evidence type="ECO:0000256" key="1">
    <source>
        <dbReference type="ARBA" id="ARBA00021390"/>
    </source>
</evidence>
<evidence type="ECO:0000256" key="4">
    <source>
        <dbReference type="ARBA" id="ARBA00023163"/>
    </source>
</evidence>
<keyword evidence="2" id="KW-0678">Repressor</keyword>
<dbReference type="InterPro" id="IPR014036">
    <property type="entry name" value="DeoR-like_C"/>
</dbReference>
<dbReference type="SMART" id="SM00420">
    <property type="entry name" value="HTH_DEOR"/>
    <property type="match status" value="1"/>
</dbReference>
<dbReference type="InterPro" id="IPR050313">
    <property type="entry name" value="Carb_Metab_HTH_regulators"/>
</dbReference>
<dbReference type="PROSITE" id="PS51000">
    <property type="entry name" value="HTH_DEOR_2"/>
    <property type="match status" value="1"/>
</dbReference>
<gene>
    <name evidence="7" type="ORF">OSO01_34200</name>
</gene>
<dbReference type="SMART" id="SM01134">
    <property type="entry name" value="DeoRC"/>
    <property type="match status" value="1"/>
</dbReference>
<dbReference type="RefSeq" id="WP_147211594.1">
    <property type="nucleotide sequence ID" value="NZ_BJYM01000015.1"/>
</dbReference>
<dbReference type="OrthoDB" id="9798651at2"/>
<dbReference type="PANTHER" id="PTHR30363">
    <property type="entry name" value="HTH-TYPE TRANSCRIPTIONAL REGULATOR SRLR-RELATED"/>
    <property type="match status" value="1"/>
</dbReference>
<dbReference type="InterPro" id="IPR001034">
    <property type="entry name" value="DeoR_HTH"/>
</dbReference>
<name>A0A511ZMK9_9BACI</name>
<comment type="caution">
    <text evidence="7">The sequence shown here is derived from an EMBL/GenBank/DDBJ whole genome shotgun (WGS) entry which is preliminary data.</text>
</comment>
<keyword evidence="4" id="KW-0804">Transcription</keyword>
<comment type="function">
    <text evidence="5">Repressor of the lactose catabolism operon. Galactose-6-phosphate is the inducer.</text>
</comment>
<dbReference type="PRINTS" id="PR00037">
    <property type="entry name" value="HTHLACR"/>
</dbReference>
<evidence type="ECO:0000256" key="2">
    <source>
        <dbReference type="ARBA" id="ARBA00022491"/>
    </source>
</evidence>
<dbReference type="EMBL" id="BJYM01000015">
    <property type="protein sequence ID" value="GEN88681.1"/>
    <property type="molecule type" value="Genomic_DNA"/>
</dbReference>
<dbReference type="Gene3D" id="1.10.10.10">
    <property type="entry name" value="Winged helix-like DNA-binding domain superfamily/Winged helix DNA-binding domain"/>
    <property type="match status" value="1"/>
</dbReference>
<dbReference type="Pfam" id="PF08220">
    <property type="entry name" value="HTH_DeoR"/>
    <property type="match status" value="1"/>
</dbReference>
<keyword evidence="3" id="KW-0805">Transcription regulation</keyword>
<dbReference type="Proteomes" id="UP000321558">
    <property type="component" value="Unassembled WGS sequence"/>
</dbReference>
<dbReference type="InterPro" id="IPR036390">
    <property type="entry name" value="WH_DNA-bd_sf"/>
</dbReference>
<feature type="domain" description="HTH deoR-type" evidence="6">
    <location>
        <begin position="3"/>
        <end position="58"/>
    </location>
</feature>
<dbReference type="InterPro" id="IPR036388">
    <property type="entry name" value="WH-like_DNA-bd_sf"/>
</dbReference>
<dbReference type="AlphaFoldDB" id="A0A511ZMK9"/>
<reference evidence="7 8" key="1">
    <citation type="submission" date="2019-07" db="EMBL/GenBank/DDBJ databases">
        <title>Whole genome shotgun sequence of Oceanobacillus sojae NBRC 105379.</title>
        <authorList>
            <person name="Hosoyama A."/>
            <person name="Uohara A."/>
            <person name="Ohji S."/>
            <person name="Ichikawa N."/>
        </authorList>
    </citation>
    <scope>NUCLEOTIDE SEQUENCE [LARGE SCALE GENOMIC DNA]</scope>
    <source>
        <strain evidence="7 8">NBRC 105379</strain>
    </source>
</reference>
<evidence type="ECO:0000313" key="8">
    <source>
        <dbReference type="Proteomes" id="UP000321558"/>
    </source>
</evidence>
<sequence length="250" mass="27821">MLKKERHIYILDKVQSEGRALVSELTKELKVKEDTIRKDMQELSAKGLIKRVHGGALSIVNDKVDFNTRIDQNAKVKEELVKLAVPILEKADVLFIDGGTTNLKLAEKLPQSYKGRVLTNSPSVAFALSNHPHVQIYVIGGEFNKNSHVNTGSFAIKEIERIHVELCVLGISSIDSNLGITVPLFEESLLKSQLIKQSSQILSVVTKEKLEKVSTFFVEKSNALDYLVTEKSVPANIIDAYKQNGIEVLQ</sequence>